<reference evidence="2 3" key="1">
    <citation type="submission" date="2020-08" db="EMBL/GenBank/DDBJ databases">
        <title>Genomic Encyclopedia of Type Strains, Phase IV (KMG-IV): sequencing the most valuable type-strain genomes for metagenomic binning, comparative biology and taxonomic classification.</title>
        <authorList>
            <person name="Goeker M."/>
        </authorList>
    </citation>
    <scope>NUCLEOTIDE SEQUENCE [LARGE SCALE GENOMIC DNA]</scope>
    <source>
        <strain evidence="2 3">DSM 27568</strain>
    </source>
</reference>
<feature type="compositionally biased region" description="Acidic residues" evidence="1">
    <location>
        <begin position="15"/>
        <end position="24"/>
    </location>
</feature>
<evidence type="ECO:0008006" key="4">
    <source>
        <dbReference type="Google" id="ProtNLM"/>
    </source>
</evidence>
<organism evidence="2 3">
    <name type="scientific">Novosphingobium fluoreni</name>
    <dbReference type="NCBI Taxonomy" id="1391222"/>
    <lineage>
        <taxon>Bacteria</taxon>
        <taxon>Pseudomonadati</taxon>
        <taxon>Pseudomonadota</taxon>
        <taxon>Alphaproteobacteria</taxon>
        <taxon>Sphingomonadales</taxon>
        <taxon>Sphingomonadaceae</taxon>
        <taxon>Novosphingobium</taxon>
    </lineage>
</organism>
<evidence type="ECO:0000313" key="2">
    <source>
        <dbReference type="EMBL" id="MBB3938890.1"/>
    </source>
</evidence>
<feature type="region of interest" description="Disordered" evidence="1">
    <location>
        <begin position="1"/>
        <end position="26"/>
    </location>
</feature>
<evidence type="ECO:0000313" key="3">
    <source>
        <dbReference type="Proteomes" id="UP000561459"/>
    </source>
</evidence>
<proteinExistence type="predicted"/>
<evidence type="ECO:0000256" key="1">
    <source>
        <dbReference type="SAM" id="MobiDB-lite"/>
    </source>
</evidence>
<protein>
    <recommendedName>
        <fullName evidence="4">PAS domain-containing protein</fullName>
    </recommendedName>
</protein>
<comment type="caution">
    <text evidence="2">The sequence shown here is derived from an EMBL/GenBank/DDBJ whole genome shotgun (WGS) entry which is preliminary data.</text>
</comment>
<dbReference type="AlphaFoldDB" id="A0A7W6C1T7"/>
<sequence length="282" mass="30644">MDSLRGQWTDRNGDESLDEDDAADELPPVAIGQAERRLQVRAYNFWASLLADRRFPATGDLKPDALPEFAPYAALLDIADKAADPGVLHCGAALAADCNGEIPATLSDAPEHSLLSRLAGHHGQVLCSEAPVGFEAEFVNGQGATILYRGILLPFSTDDITIDRVLCVINWKEVLETSSAAALQDEIASHLDPRAYPAVRAHTRRWTDEGGEDTGDQAENHRALYERLRCAPSIPLSAISTDGTEFTLLLARRDSDRGMSIIGEVSEEPRVIARAARRLLAH</sequence>
<dbReference type="EMBL" id="JACIDY010000001">
    <property type="protein sequence ID" value="MBB3938890.1"/>
    <property type="molecule type" value="Genomic_DNA"/>
</dbReference>
<dbReference type="RefSeq" id="WP_183615733.1">
    <property type="nucleotide sequence ID" value="NZ_JACIDY010000001.1"/>
</dbReference>
<keyword evidence="3" id="KW-1185">Reference proteome</keyword>
<accession>A0A7W6C1T7</accession>
<dbReference type="Proteomes" id="UP000561459">
    <property type="component" value="Unassembled WGS sequence"/>
</dbReference>
<gene>
    <name evidence="2" type="ORF">GGR39_000519</name>
</gene>
<name>A0A7W6C1T7_9SPHN</name>